<accession>A0A0S2FBP6</accession>
<dbReference type="PATRIC" id="fig|84531.8.peg.2827"/>
<feature type="domain" description="Pvc16 N-terminal" evidence="1">
    <location>
        <begin position="9"/>
        <end position="201"/>
    </location>
</feature>
<sequence length="427" mass="44833">MSNALAIAAVTAGLKDLIGNGLLGLDLSAIGSVSVSALPPDRITTGQTEPNQLNLFLYQVTPNSGWRNQELPARDGAGARMGTPPLALDLHYLLTAYGAQDLAAEALLGLGMQFLHETPTLSRAQLRIVLGPPAPPFGDFSALSLADQVEWIKITPKYLNTEDLTKLWTAMQARYRPSMAYQVSVVLIESDASARSALPVLKRGADDRGPKALAAGAPRLDEIRPAASELLPAARLGDVLRLRGERLATIGAQVMFEAARGGLQQALPASAGEDEHSLLVALPAAGAAGALADWSIGQYAVRVRGEASPGQPALLSNTVVLALAPLIEVAPLAAPTGDLTLTIRCRPRLLPTQHDGVRLVFGETQVRADSIDTPADPAEASVLEFTVPDVVAGNYPVRLRVDGLDSLPSIAGADGFEFDPQQTVVVT</sequence>
<protein>
    <recommendedName>
        <fullName evidence="1">Pvc16 N-terminal domain-containing protein</fullName>
    </recommendedName>
</protein>
<dbReference type="Pfam" id="PF14065">
    <property type="entry name" value="Pvc16_N"/>
    <property type="match status" value="1"/>
</dbReference>
<dbReference type="STRING" id="84531.LA76x_2814"/>
<proteinExistence type="predicted"/>
<evidence type="ECO:0000313" key="2">
    <source>
        <dbReference type="EMBL" id="ALN80944.1"/>
    </source>
</evidence>
<dbReference type="eggNOG" id="ENOG502ZC8H">
    <property type="taxonomic scope" value="Bacteria"/>
</dbReference>
<dbReference type="RefSeq" id="WP_057918124.1">
    <property type="nucleotide sequence ID" value="NZ_CP011129.1"/>
</dbReference>
<evidence type="ECO:0000259" key="1">
    <source>
        <dbReference type="Pfam" id="PF14065"/>
    </source>
</evidence>
<reference evidence="2 3" key="1">
    <citation type="journal article" date="2015" name="BMC Genomics">
        <title>Comparative genomics and metabolic profiling of the genus Lysobacter.</title>
        <authorList>
            <person name="de Bruijn I."/>
            <person name="Cheng X."/>
            <person name="de Jager V."/>
            <person name="Exposito R.G."/>
            <person name="Watrous J."/>
            <person name="Patel N."/>
            <person name="Postma J."/>
            <person name="Dorrestein P.C."/>
            <person name="Kobayashi D."/>
            <person name="Raaijmakers J.M."/>
        </authorList>
    </citation>
    <scope>NUCLEOTIDE SEQUENCE [LARGE SCALE GENOMIC DNA]</scope>
    <source>
        <strain evidence="2 3">76</strain>
    </source>
</reference>
<evidence type="ECO:0000313" key="3">
    <source>
        <dbReference type="Proteomes" id="UP000060787"/>
    </source>
</evidence>
<dbReference type="EMBL" id="CP011129">
    <property type="protein sequence ID" value="ALN80944.1"/>
    <property type="molecule type" value="Genomic_DNA"/>
</dbReference>
<dbReference type="InterPro" id="IPR025351">
    <property type="entry name" value="Pvc16_N"/>
</dbReference>
<gene>
    <name evidence="2" type="ORF">LA76x_2814</name>
</gene>
<dbReference type="AlphaFoldDB" id="A0A0S2FBP6"/>
<name>A0A0S2FBP6_LYSAN</name>
<organism evidence="2 3">
    <name type="scientific">Lysobacter antibioticus</name>
    <dbReference type="NCBI Taxonomy" id="84531"/>
    <lineage>
        <taxon>Bacteria</taxon>
        <taxon>Pseudomonadati</taxon>
        <taxon>Pseudomonadota</taxon>
        <taxon>Gammaproteobacteria</taxon>
        <taxon>Lysobacterales</taxon>
        <taxon>Lysobacteraceae</taxon>
        <taxon>Lysobacter</taxon>
    </lineage>
</organism>
<keyword evidence="3" id="KW-1185">Reference proteome</keyword>
<dbReference type="Proteomes" id="UP000060787">
    <property type="component" value="Chromosome"/>
</dbReference>
<dbReference type="KEGG" id="lab:LA76x_2814"/>